<feature type="transmembrane region" description="Helical" evidence="7">
    <location>
        <begin position="85"/>
        <end position="101"/>
    </location>
</feature>
<evidence type="ECO:0000256" key="3">
    <source>
        <dbReference type="ARBA" id="ARBA00022692"/>
    </source>
</evidence>
<dbReference type="OrthoDB" id="2962993at2759"/>
<accession>A0A0N1HGV5</accession>
<keyword evidence="9" id="KW-1185">Reference proteome</keyword>
<feature type="transmembrane region" description="Helical" evidence="7">
    <location>
        <begin position="409"/>
        <end position="430"/>
    </location>
</feature>
<comment type="subcellular location">
    <subcellularLocation>
        <location evidence="1">Membrane</location>
        <topology evidence="1">Multi-pass membrane protein</topology>
    </subcellularLocation>
</comment>
<evidence type="ECO:0000256" key="7">
    <source>
        <dbReference type="SAM" id="Phobius"/>
    </source>
</evidence>
<dbReference type="Pfam" id="PF07690">
    <property type="entry name" value="MFS_1"/>
    <property type="match status" value="1"/>
</dbReference>
<dbReference type="PANTHER" id="PTHR43791">
    <property type="entry name" value="PERMEASE-RELATED"/>
    <property type="match status" value="1"/>
</dbReference>
<feature type="transmembrane region" description="Helical" evidence="7">
    <location>
        <begin position="149"/>
        <end position="171"/>
    </location>
</feature>
<evidence type="ECO:0000313" key="9">
    <source>
        <dbReference type="Proteomes" id="UP000038010"/>
    </source>
</evidence>
<evidence type="ECO:0000256" key="4">
    <source>
        <dbReference type="ARBA" id="ARBA00022989"/>
    </source>
</evidence>
<dbReference type="GeneID" id="28730828"/>
<dbReference type="SUPFAM" id="SSF103473">
    <property type="entry name" value="MFS general substrate transporter"/>
    <property type="match status" value="1"/>
</dbReference>
<protein>
    <submittedName>
        <fullName evidence="8">Putative transporter</fullName>
    </submittedName>
</protein>
<sequence length="468" mass="52134">MSSRQAYDEMPVVNHEQSPPKEMEMARDGNAVDKVTERKIMRKLDARIIPMVMWMYLLSFLDRAAIGNARLYGMEDDLGLVGDQYQIAVSVLFITYCLFETPSNMIIKRLQPAYYLCGLTLCWGLVATFTAFLYLSMFYNRSNIGLRTSYFLATAAISGAVGGLVAYGVGFMDNVAGWRAWRWVILIVGLPTICTAFIIPFVLPNSLEAAKFLTEQEKQDLRTLRTTDMGQTKSAQELHKADVMEGVRDWKVYAFAVAQFCTNTMLYSFSIFLPTIIRSIGTWSTAEVQVLIIPVYVTGAVIYIITGRISDKIQRRGIFAIGGATTTIVGYCLLVPNYNTGMSFSGCFLVAAGCYSAIGTPLAWLTSNMPRYGKRAYVSGVQLAVGTVGGIVAPCLFSTGTGPTYYPGYGAMIGIMFLAMVLFVVLHLFWKRQNTRRMRGEEDWKIEGMKEEEVAEMGDKSPRFMAMT</sequence>
<dbReference type="AlphaFoldDB" id="A0A0N1HGV5"/>
<name>A0A0N1HGV5_9EURO</name>
<dbReference type="InterPro" id="IPR011701">
    <property type="entry name" value="MFS"/>
</dbReference>
<dbReference type="VEuPathDB" id="FungiDB:AB675_10193"/>
<dbReference type="GO" id="GO:0022857">
    <property type="term" value="F:transmembrane transporter activity"/>
    <property type="evidence" value="ECO:0007669"/>
    <property type="project" value="InterPro"/>
</dbReference>
<feature type="transmembrane region" description="Helical" evidence="7">
    <location>
        <begin position="342"/>
        <end position="365"/>
    </location>
</feature>
<dbReference type="FunFam" id="1.20.1250.20:FF:000013">
    <property type="entry name" value="MFS general substrate transporter"/>
    <property type="match status" value="1"/>
</dbReference>
<feature type="region of interest" description="Disordered" evidence="6">
    <location>
        <begin position="1"/>
        <end position="28"/>
    </location>
</feature>
<feature type="compositionally biased region" description="Basic and acidic residues" evidence="6">
    <location>
        <begin position="18"/>
        <end position="28"/>
    </location>
</feature>
<gene>
    <name evidence="8" type="ORF">AB675_10193</name>
</gene>
<dbReference type="InterPro" id="IPR036259">
    <property type="entry name" value="MFS_trans_sf"/>
</dbReference>
<feature type="transmembrane region" description="Helical" evidence="7">
    <location>
        <begin position="48"/>
        <end position="65"/>
    </location>
</feature>
<feature type="transmembrane region" description="Helical" evidence="7">
    <location>
        <begin position="377"/>
        <end position="397"/>
    </location>
</feature>
<feature type="transmembrane region" description="Helical" evidence="7">
    <location>
        <begin position="113"/>
        <end position="137"/>
    </location>
</feature>
<evidence type="ECO:0000256" key="2">
    <source>
        <dbReference type="ARBA" id="ARBA00022448"/>
    </source>
</evidence>
<feature type="transmembrane region" description="Helical" evidence="7">
    <location>
        <begin position="318"/>
        <end position="336"/>
    </location>
</feature>
<reference evidence="8 9" key="1">
    <citation type="submission" date="2015-06" db="EMBL/GenBank/DDBJ databases">
        <title>Draft genome of the ant-associated black yeast Phialophora attae CBS 131958.</title>
        <authorList>
            <person name="Moreno L.F."/>
            <person name="Stielow B.J."/>
            <person name="de Hoog S."/>
            <person name="Vicente V.A."/>
            <person name="Weiss V.A."/>
            <person name="de Vries M."/>
            <person name="Cruz L.M."/>
            <person name="Souza E.M."/>
        </authorList>
    </citation>
    <scope>NUCLEOTIDE SEQUENCE [LARGE SCALE GENOMIC DNA]</scope>
    <source>
        <strain evidence="8 9">CBS 131958</strain>
    </source>
</reference>
<organism evidence="8 9">
    <name type="scientific">Cyphellophora attinorum</name>
    <dbReference type="NCBI Taxonomy" id="1664694"/>
    <lineage>
        <taxon>Eukaryota</taxon>
        <taxon>Fungi</taxon>
        <taxon>Dikarya</taxon>
        <taxon>Ascomycota</taxon>
        <taxon>Pezizomycotina</taxon>
        <taxon>Eurotiomycetes</taxon>
        <taxon>Chaetothyriomycetidae</taxon>
        <taxon>Chaetothyriales</taxon>
        <taxon>Cyphellophoraceae</taxon>
        <taxon>Cyphellophora</taxon>
    </lineage>
</organism>
<keyword evidence="4 7" id="KW-1133">Transmembrane helix</keyword>
<dbReference type="Proteomes" id="UP000038010">
    <property type="component" value="Unassembled WGS sequence"/>
</dbReference>
<dbReference type="PANTHER" id="PTHR43791:SF91">
    <property type="entry name" value="MAJOR FACILITATOR SUPERFAMILY (MFS) PROFILE DOMAIN-CONTAINING PROTEIN-RELATED"/>
    <property type="match status" value="1"/>
</dbReference>
<evidence type="ECO:0000256" key="5">
    <source>
        <dbReference type="ARBA" id="ARBA00023136"/>
    </source>
</evidence>
<dbReference type="RefSeq" id="XP_017994748.1">
    <property type="nucleotide sequence ID" value="XM_018138948.1"/>
</dbReference>
<comment type="caution">
    <text evidence="8">The sequence shown here is derived from an EMBL/GenBank/DDBJ whole genome shotgun (WGS) entry which is preliminary data.</text>
</comment>
<keyword evidence="3 7" id="KW-0812">Transmembrane</keyword>
<dbReference type="Gene3D" id="1.20.1250.20">
    <property type="entry name" value="MFS general substrate transporter like domains"/>
    <property type="match status" value="2"/>
</dbReference>
<dbReference type="EMBL" id="LFJN01000050">
    <property type="protein sequence ID" value="KPI34785.1"/>
    <property type="molecule type" value="Genomic_DNA"/>
</dbReference>
<feature type="transmembrane region" description="Helical" evidence="7">
    <location>
        <begin position="288"/>
        <end position="306"/>
    </location>
</feature>
<evidence type="ECO:0000313" key="8">
    <source>
        <dbReference type="EMBL" id="KPI34785.1"/>
    </source>
</evidence>
<keyword evidence="5 7" id="KW-0472">Membrane</keyword>
<evidence type="ECO:0000256" key="6">
    <source>
        <dbReference type="SAM" id="MobiDB-lite"/>
    </source>
</evidence>
<keyword evidence="2" id="KW-0813">Transport</keyword>
<feature type="transmembrane region" description="Helical" evidence="7">
    <location>
        <begin position="183"/>
        <end position="203"/>
    </location>
</feature>
<evidence type="ECO:0000256" key="1">
    <source>
        <dbReference type="ARBA" id="ARBA00004141"/>
    </source>
</evidence>
<proteinExistence type="predicted"/>
<dbReference type="GO" id="GO:0016020">
    <property type="term" value="C:membrane"/>
    <property type="evidence" value="ECO:0007669"/>
    <property type="project" value="UniProtKB-SubCell"/>
</dbReference>